<dbReference type="STRING" id="765440.A0A0C3FNJ5"/>
<reference evidence="4" key="2">
    <citation type="submission" date="2015-01" db="EMBL/GenBank/DDBJ databases">
        <title>Evolutionary Origins and Diversification of the Mycorrhizal Mutualists.</title>
        <authorList>
            <consortium name="DOE Joint Genome Institute"/>
            <consortium name="Mycorrhizal Genomics Consortium"/>
            <person name="Kohler A."/>
            <person name="Kuo A."/>
            <person name="Nagy L.G."/>
            <person name="Floudas D."/>
            <person name="Copeland A."/>
            <person name="Barry K.W."/>
            <person name="Cichocki N."/>
            <person name="Veneault-Fourrey C."/>
            <person name="LaButti K."/>
            <person name="Lindquist E.A."/>
            <person name="Lipzen A."/>
            <person name="Lundell T."/>
            <person name="Morin E."/>
            <person name="Murat C."/>
            <person name="Riley R."/>
            <person name="Ohm R."/>
            <person name="Sun H."/>
            <person name="Tunlid A."/>
            <person name="Henrissat B."/>
            <person name="Grigoriev I.V."/>
            <person name="Hibbett D.S."/>
            <person name="Martin F."/>
        </authorList>
    </citation>
    <scope>NUCLEOTIDE SEQUENCE [LARGE SCALE GENOMIC DNA]</scope>
    <source>
        <strain evidence="4">F 1598</strain>
    </source>
</reference>
<dbReference type="InterPro" id="IPR007052">
    <property type="entry name" value="CS_dom"/>
</dbReference>
<dbReference type="OrthoDB" id="1564555at2759"/>
<dbReference type="PANTHER" id="PTHR22932:SF1">
    <property type="entry name" value="CO-CHAPERONE PROTEIN DAF-41"/>
    <property type="match status" value="1"/>
</dbReference>
<keyword evidence="4" id="KW-1185">Reference proteome</keyword>
<dbReference type="Proteomes" id="UP000054166">
    <property type="component" value="Unassembled WGS sequence"/>
</dbReference>
<feature type="non-terminal residue" evidence="3">
    <location>
        <position position="121"/>
    </location>
</feature>
<dbReference type="GO" id="GO:0005829">
    <property type="term" value="C:cytosol"/>
    <property type="evidence" value="ECO:0007669"/>
    <property type="project" value="TreeGrafter"/>
</dbReference>
<feature type="non-terminal residue" evidence="3">
    <location>
        <position position="1"/>
    </location>
</feature>
<dbReference type="GO" id="GO:0006457">
    <property type="term" value="P:protein folding"/>
    <property type="evidence" value="ECO:0007669"/>
    <property type="project" value="TreeGrafter"/>
</dbReference>
<dbReference type="GO" id="GO:0051087">
    <property type="term" value="F:protein-folding chaperone binding"/>
    <property type="evidence" value="ECO:0007669"/>
    <property type="project" value="TreeGrafter"/>
</dbReference>
<dbReference type="AlphaFoldDB" id="A0A0C3FNJ5"/>
<dbReference type="PANTHER" id="PTHR22932">
    <property type="entry name" value="TELOMERASE-BINDING PROTEIN P23 HSP90 CO-CHAPERONE"/>
    <property type="match status" value="1"/>
</dbReference>
<protein>
    <recommendedName>
        <fullName evidence="2">CS domain-containing protein</fullName>
    </recommendedName>
</protein>
<evidence type="ECO:0000259" key="2">
    <source>
        <dbReference type="PROSITE" id="PS51203"/>
    </source>
</evidence>
<dbReference type="SUPFAM" id="SSF49764">
    <property type="entry name" value="HSP20-like chaperones"/>
    <property type="match status" value="1"/>
</dbReference>
<reference evidence="3 4" key="1">
    <citation type="submission" date="2014-04" db="EMBL/GenBank/DDBJ databases">
        <authorList>
            <consortium name="DOE Joint Genome Institute"/>
            <person name="Kuo A."/>
            <person name="Tarkka M."/>
            <person name="Buscot F."/>
            <person name="Kohler A."/>
            <person name="Nagy L.G."/>
            <person name="Floudas D."/>
            <person name="Copeland A."/>
            <person name="Barry K.W."/>
            <person name="Cichocki N."/>
            <person name="Veneault-Fourrey C."/>
            <person name="LaButti K."/>
            <person name="Lindquist E.A."/>
            <person name="Lipzen A."/>
            <person name="Lundell T."/>
            <person name="Morin E."/>
            <person name="Murat C."/>
            <person name="Sun H."/>
            <person name="Tunlid A."/>
            <person name="Henrissat B."/>
            <person name="Grigoriev I.V."/>
            <person name="Hibbett D.S."/>
            <person name="Martin F."/>
            <person name="Nordberg H.P."/>
            <person name="Cantor M.N."/>
            <person name="Hua S.X."/>
        </authorList>
    </citation>
    <scope>NUCLEOTIDE SEQUENCE [LARGE SCALE GENOMIC DNA]</scope>
    <source>
        <strain evidence="3 4">F 1598</strain>
    </source>
</reference>
<proteinExistence type="inferred from homology"/>
<evidence type="ECO:0000313" key="4">
    <source>
        <dbReference type="Proteomes" id="UP000054166"/>
    </source>
</evidence>
<name>A0A0C3FNJ5_PILCF</name>
<feature type="domain" description="CS" evidence="2">
    <location>
        <begin position="1"/>
        <end position="97"/>
    </location>
</feature>
<comment type="similarity">
    <text evidence="1">Belongs to the p23/wos2 family.</text>
</comment>
<evidence type="ECO:0000313" key="3">
    <source>
        <dbReference type="EMBL" id="KIM81319.1"/>
    </source>
</evidence>
<dbReference type="InParanoid" id="A0A0C3FNJ5"/>
<dbReference type="InterPro" id="IPR045250">
    <property type="entry name" value="p23-like"/>
</dbReference>
<dbReference type="GO" id="GO:0051131">
    <property type="term" value="P:chaperone-mediated protein complex assembly"/>
    <property type="evidence" value="ECO:0007669"/>
    <property type="project" value="TreeGrafter"/>
</dbReference>
<dbReference type="HOGENOM" id="CLU_078883_3_1_1"/>
<dbReference type="InterPro" id="IPR008978">
    <property type="entry name" value="HSP20-like_chaperone"/>
</dbReference>
<evidence type="ECO:0000256" key="1">
    <source>
        <dbReference type="ARBA" id="ARBA00025733"/>
    </source>
</evidence>
<organism evidence="3 4">
    <name type="scientific">Piloderma croceum (strain F 1598)</name>
    <dbReference type="NCBI Taxonomy" id="765440"/>
    <lineage>
        <taxon>Eukaryota</taxon>
        <taxon>Fungi</taxon>
        <taxon>Dikarya</taxon>
        <taxon>Basidiomycota</taxon>
        <taxon>Agaricomycotina</taxon>
        <taxon>Agaricomycetes</taxon>
        <taxon>Agaricomycetidae</taxon>
        <taxon>Atheliales</taxon>
        <taxon>Atheliaceae</taxon>
        <taxon>Piloderma</taxon>
    </lineage>
</organism>
<gene>
    <name evidence="3" type="ORF">PILCRDRAFT_39052</name>
</gene>
<accession>A0A0C3FNJ5</accession>
<dbReference type="PROSITE" id="PS51203">
    <property type="entry name" value="CS"/>
    <property type="match status" value="1"/>
</dbReference>
<dbReference type="GO" id="GO:0051879">
    <property type="term" value="F:Hsp90 protein binding"/>
    <property type="evidence" value="ECO:0007669"/>
    <property type="project" value="InterPro"/>
</dbReference>
<dbReference type="Gene3D" id="2.60.40.790">
    <property type="match status" value="1"/>
</dbReference>
<sequence length="121" mass="13882">IPQILWAQRSSPTERMKNIISLCVNTQDISESTLKCTVTDTSLSFRAYAKKYREYAIDLDFYADVIPEAVENHLTSQSLMIVLLKKQMNAQYWPCLHKGGGVLPYVRTDFSGWTWEGDQTD</sequence>
<dbReference type="GO" id="GO:0005634">
    <property type="term" value="C:nucleus"/>
    <property type="evidence" value="ECO:0007669"/>
    <property type="project" value="TreeGrafter"/>
</dbReference>
<dbReference type="EMBL" id="KN833000">
    <property type="protein sequence ID" value="KIM81319.1"/>
    <property type="molecule type" value="Genomic_DNA"/>
</dbReference>